<proteinExistence type="predicted"/>
<reference evidence="2" key="1">
    <citation type="journal article" date="2023" name="Nat. Plants">
        <title>Single-cell RNA sequencing provides a high-resolution roadmap for understanding the multicellular compartmentation of specialized metabolism.</title>
        <authorList>
            <person name="Sun S."/>
            <person name="Shen X."/>
            <person name="Li Y."/>
            <person name="Li Y."/>
            <person name="Wang S."/>
            <person name="Li R."/>
            <person name="Zhang H."/>
            <person name="Shen G."/>
            <person name="Guo B."/>
            <person name="Wei J."/>
            <person name="Xu J."/>
            <person name="St-Pierre B."/>
            <person name="Chen S."/>
            <person name="Sun C."/>
        </authorList>
    </citation>
    <scope>NUCLEOTIDE SEQUENCE [LARGE SCALE GENOMIC DNA]</scope>
</reference>
<gene>
    <name evidence="1" type="ORF">M9H77_23242</name>
</gene>
<comment type="caution">
    <text evidence="1">The sequence shown here is derived from an EMBL/GenBank/DDBJ whole genome shotgun (WGS) entry which is preliminary data.</text>
</comment>
<sequence>MDCVSDWVKGDTFQTTAAYTYFTLASPKQSSAKIVWNPTFPPKFSFIMWLTVLGRLPMMDRLKFLEVDRTCSLCKQNEETLSHLFFACPFTDDTWAAVREWARLLRRMTTMNYIISKIKIQKLTGIKLETPDIINNGRTKKIEEHSRPATIGSHPTIPGSSLNKRIEAMDVVIMKLDELIRALQADELPIPGRQHDKGIVFRVNANESNDAINDKELMLMAKNFNGLIKRA</sequence>
<name>A0ACC0ATP3_CATRO</name>
<protein>
    <submittedName>
        <fullName evidence="1">Uncharacterized protein</fullName>
    </submittedName>
</protein>
<accession>A0ACC0ATP3</accession>
<keyword evidence="2" id="KW-1185">Reference proteome</keyword>
<organism evidence="1 2">
    <name type="scientific">Catharanthus roseus</name>
    <name type="common">Madagascar periwinkle</name>
    <name type="synonym">Vinca rosea</name>
    <dbReference type="NCBI Taxonomy" id="4058"/>
    <lineage>
        <taxon>Eukaryota</taxon>
        <taxon>Viridiplantae</taxon>
        <taxon>Streptophyta</taxon>
        <taxon>Embryophyta</taxon>
        <taxon>Tracheophyta</taxon>
        <taxon>Spermatophyta</taxon>
        <taxon>Magnoliopsida</taxon>
        <taxon>eudicotyledons</taxon>
        <taxon>Gunneridae</taxon>
        <taxon>Pentapetalae</taxon>
        <taxon>asterids</taxon>
        <taxon>lamiids</taxon>
        <taxon>Gentianales</taxon>
        <taxon>Apocynaceae</taxon>
        <taxon>Rauvolfioideae</taxon>
        <taxon>Vinceae</taxon>
        <taxon>Catharanthinae</taxon>
        <taxon>Catharanthus</taxon>
    </lineage>
</organism>
<dbReference type="Proteomes" id="UP001060085">
    <property type="component" value="Linkage Group LG05"/>
</dbReference>
<dbReference type="EMBL" id="CM044705">
    <property type="protein sequence ID" value="KAI5663919.1"/>
    <property type="molecule type" value="Genomic_DNA"/>
</dbReference>
<evidence type="ECO:0000313" key="1">
    <source>
        <dbReference type="EMBL" id="KAI5663919.1"/>
    </source>
</evidence>
<evidence type="ECO:0000313" key="2">
    <source>
        <dbReference type="Proteomes" id="UP001060085"/>
    </source>
</evidence>